<dbReference type="OrthoDB" id="3246731at2759"/>
<dbReference type="Proteomes" id="UP000823399">
    <property type="component" value="Unassembled WGS sequence"/>
</dbReference>
<dbReference type="RefSeq" id="XP_041297954.1">
    <property type="nucleotide sequence ID" value="XM_041440387.1"/>
</dbReference>
<evidence type="ECO:0000313" key="1">
    <source>
        <dbReference type="EMBL" id="KAG2117065.1"/>
    </source>
</evidence>
<accession>A0A9P7FIG4</accession>
<sequence length="177" mass="19798">MPMQRIESLLSFRCAPAFRIYLEEDAKSATFIAGVERISLPSSSTSLCITVSVGSVHITANVHLNATGVQIAVDISNLEAQKTASSTPSSSKSKPAAWHQRDDAAKYYITSLRFRRFNLEVLFKDKESSKFALPAIYWPASPTTTNVNEQAHHNINRSRDNKSTHLYWAKRTHESTK</sequence>
<name>A0A9P7FIG4_9AGAM</name>
<comment type="caution">
    <text evidence="1">The sequence shown here is derived from an EMBL/GenBank/DDBJ whole genome shotgun (WGS) entry which is preliminary data.</text>
</comment>
<gene>
    <name evidence="1" type="ORF">F5147DRAFT_757866</name>
</gene>
<dbReference type="GeneID" id="64702646"/>
<keyword evidence="2" id="KW-1185">Reference proteome</keyword>
<reference evidence="1" key="1">
    <citation type="journal article" date="2020" name="New Phytol.">
        <title>Comparative genomics reveals dynamic genome evolution in host specialist ectomycorrhizal fungi.</title>
        <authorList>
            <person name="Lofgren L.A."/>
            <person name="Nguyen N.H."/>
            <person name="Vilgalys R."/>
            <person name="Ruytinx J."/>
            <person name="Liao H.L."/>
            <person name="Branco S."/>
            <person name="Kuo A."/>
            <person name="LaButti K."/>
            <person name="Lipzen A."/>
            <person name="Andreopoulos W."/>
            <person name="Pangilinan J."/>
            <person name="Riley R."/>
            <person name="Hundley H."/>
            <person name="Na H."/>
            <person name="Barry K."/>
            <person name="Grigoriev I.V."/>
            <person name="Stajich J.E."/>
            <person name="Kennedy P.G."/>
        </authorList>
    </citation>
    <scope>NUCLEOTIDE SEQUENCE</scope>
    <source>
        <strain evidence="1">FC423</strain>
    </source>
</reference>
<proteinExistence type="predicted"/>
<dbReference type="EMBL" id="JABBWM010000005">
    <property type="protein sequence ID" value="KAG2117065.1"/>
    <property type="molecule type" value="Genomic_DNA"/>
</dbReference>
<evidence type="ECO:0000313" key="2">
    <source>
        <dbReference type="Proteomes" id="UP000823399"/>
    </source>
</evidence>
<protein>
    <submittedName>
        <fullName evidence="1">Uncharacterized protein</fullName>
    </submittedName>
</protein>
<dbReference type="AlphaFoldDB" id="A0A9P7FIG4"/>
<organism evidence="1 2">
    <name type="scientific">Suillus discolor</name>
    <dbReference type="NCBI Taxonomy" id="1912936"/>
    <lineage>
        <taxon>Eukaryota</taxon>
        <taxon>Fungi</taxon>
        <taxon>Dikarya</taxon>
        <taxon>Basidiomycota</taxon>
        <taxon>Agaricomycotina</taxon>
        <taxon>Agaricomycetes</taxon>
        <taxon>Agaricomycetidae</taxon>
        <taxon>Boletales</taxon>
        <taxon>Suillineae</taxon>
        <taxon>Suillaceae</taxon>
        <taxon>Suillus</taxon>
    </lineage>
</organism>